<evidence type="ECO:0000256" key="1">
    <source>
        <dbReference type="ARBA" id="ARBA00004141"/>
    </source>
</evidence>
<evidence type="ECO:0000256" key="4">
    <source>
        <dbReference type="ARBA" id="ARBA00023136"/>
    </source>
</evidence>
<dbReference type="InterPro" id="IPR036019">
    <property type="entry name" value="MscL_channel"/>
</dbReference>
<dbReference type="OrthoDB" id="10010920at2759"/>
<dbReference type="Pfam" id="PF01741">
    <property type="entry name" value="MscL"/>
    <property type="match status" value="1"/>
</dbReference>
<dbReference type="Gene3D" id="1.10.1200.120">
    <property type="entry name" value="Large-conductance mechanosensitive channel, MscL, domain 1"/>
    <property type="match status" value="1"/>
</dbReference>
<evidence type="ECO:0000256" key="5">
    <source>
        <dbReference type="SAM" id="MobiDB-lite"/>
    </source>
</evidence>
<evidence type="ECO:0000256" key="2">
    <source>
        <dbReference type="ARBA" id="ARBA00022692"/>
    </source>
</evidence>
<keyword evidence="4 6" id="KW-0472">Membrane</keyword>
<dbReference type="PANTHER" id="PTHR30266">
    <property type="entry name" value="MECHANOSENSITIVE CHANNEL MSCL"/>
    <property type="match status" value="1"/>
</dbReference>
<evidence type="ECO:0000313" key="7">
    <source>
        <dbReference type="EMBL" id="TPX77131.1"/>
    </source>
</evidence>
<keyword evidence="8" id="KW-1185">Reference proteome</keyword>
<proteinExistence type="predicted"/>
<sequence>MNADRRQRQVPSVQARPPDSRSSSVSSSHNALYDMAAQIGDTIEDGVTNTFKATMSAGESFAAFISRGSVVDLAIGIVVGGAFTTIVDSFVNDLISPVIGMATQKNLNNLFLVISCSDNSTHGCLTGYDHNYTTVLATTDGAATWNYGNFITHVFNFLLTSFIMFLLVQLYSNAFLKVITPPEAARTKPCPCCIEECHILATKCRYCHSLFPMSKPSAPLINY</sequence>
<feature type="transmembrane region" description="Helical" evidence="6">
    <location>
        <begin position="70"/>
        <end position="91"/>
    </location>
</feature>
<dbReference type="AlphaFoldDB" id="A0A507FL25"/>
<dbReference type="GO" id="GO:0008381">
    <property type="term" value="F:mechanosensitive monoatomic ion channel activity"/>
    <property type="evidence" value="ECO:0007669"/>
    <property type="project" value="TreeGrafter"/>
</dbReference>
<evidence type="ECO:0000313" key="8">
    <source>
        <dbReference type="Proteomes" id="UP000320333"/>
    </source>
</evidence>
<dbReference type="Proteomes" id="UP000320333">
    <property type="component" value="Unassembled WGS sequence"/>
</dbReference>
<comment type="caution">
    <text evidence="7">The sequence shown here is derived from an EMBL/GenBank/DDBJ whole genome shotgun (WGS) entry which is preliminary data.</text>
</comment>
<dbReference type="SUPFAM" id="SSF81330">
    <property type="entry name" value="Gated mechanosensitive channel"/>
    <property type="match status" value="1"/>
</dbReference>
<dbReference type="GO" id="GO:0016020">
    <property type="term" value="C:membrane"/>
    <property type="evidence" value="ECO:0007669"/>
    <property type="project" value="UniProtKB-SubCell"/>
</dbReference>
<evidence type="ECO:0000256" key="6">
    <source>
        <dbReference type="SAM" id="Phobius"/>
    </source>
</evidence>
<evidence type="ECO:0000256" key="3">
    <source>
        <dbReference type="ARBA" id="ARBA00022989"/>
    </source>
</evidence>
<feature type="region of interest" description="Disordered" evidence="5">
    <location>
        <begin position="1"/>
        <end position="28"/>
    </location>
</feature>
<gene>
    <name evidence="7" type="ORF">CcCBS67573_g01601</name>
</gene>
<reference evidence="7 8" key="1">
    <citation type="journal article" date="2019" name="Sci. Rep.">
        <title>Comparative genomics of chytrid fungi reveal insights into the obligate biotrophic and pathogenic lifestyle of Synchytrium endobioticum.</title>
        <authorList>
            <person name="van de Vossenberg B.T.L.H."/>
            <person name="Warris S."/>
            <person name="Nguyen H.D.T."/>
            <person name="van Gent-Pelzer M.P.E."/>
            <person name="Joly D.L."/>
            <person name="van de Geest H.C."/>
            <person name="Bonants P.J.M."/>
            <person name="Smith D.S."/>
            <person name="Levesque C.A."/>
            <person name="van der Lee T.A.J."/>
        </authorList>
    </citation>
    <scope>NUCLEOTIDE SEQUENCE [LARGE SCALE GENOMIC DNA]</scope>
    <source>
        <strain evidence="7 8">CBS 675.73</strain>
    </source>
</reference>
<dbReference type="EMBL" id="QEAP01000028">
    <property type="protein sequence ID" value="TPX77131.1"/>
    <property type="molecule type" value="Genomic_DNA"/>
</dbReference>
<protein>
    <recommendedName>
        <fullName evidence="9">Large conductance mechanosensitive channel protein</fullName>
    </recommendedName>
</protein>
<keyword evidence="3 6" id="KW-1133">Transmembrane helix</keyword>
<name>A0A507FL25_9FUNG</name>
<dbReference type="InterPro" id="IPR037673">
    <property type="entry name" value="MSC/AndL"/>
</dbReference>
<keyword evidence="2 6" id="KW-0812">Transmembrane</keyword>
<evidence type="ECO:0008006" key="9">
    <source>
        <dbReference type="Google" id="ProtNLM"/>
    </source>
</evidence>
<accession>A0A507FL25</accession>
<dbReference type="PANTHER" id="PTHR30266:SF2">
    <property type="entry name" value="LARGE-CONDUCTANCE MECHANOSENSITIVE CHANNEL"/>
    <property type="match status" value="1"/>
</dbReference>
<feature type="transmembrane region" description="Helical" evidence="6">
    <location>
        <begin position="150"/>
        <end position="171"/>
    </location>
</feature>
<dbReference type="STRING" id="246404.A0A507FL25"/>
<comment type="subcellular location">
    <subcellularLocation>
        <location evidence="1">Membrane</location>
        <topology evidence="1">Multi-pass membrane protein</topology>
    </subcellularLocation>
</comment>
<organism evidence="7 8">
    <name type="scientific">Chytriomyces confervae</name>
    <dbReference type="NCBI Taxonomy" id="246404"/>
    <lineage>
        <taxon>Eukaryota</taxon>
        <taxon>Fungi</taxon>
        <taxon>Fungi incertae sedis</taxon>
        <taxon>Chytridiomycota</taxon>
        <taxon>Chytridiomycota incertae sedis</taxon>
        <taxon>Chytridiomycetes</taxon>
        <taxon>Chytridiales</taxon>
        <taxon>Chytriomycetaceae</taxon>
        <taxon>Chytriomyces</taxon>
    </lineage>
</organism>